<dbReference type="NCBIfam" id="TIGR00093">
    <property type="entry name" value="pseudouridine synthase"/>
    <property type="match status" value="1"/>
</dbReference>
<comment type="similarity">
    <text evidence="2 6">Belongs to the pseudouridine synthase RsuA family.</text>
</comment>
<feature type="domain" description="RNA-binding S4" evidence="8">
    <location>
        <begin position="53"/>
        <end position="110"/>
    </location>
</feature>
<evidence type="ECO:0000256" key="3">
    <source>
        <dbReference type="ARBA" id="ARBA00022884"/>
    </source>
</evidence>
<name>F4QS25_9CAUL</name>
<dbReference type="InterPro" id="IPR018496">
    <property type="entry name" value="PsdUridine_synth_RsuA/RluB_CS"/>
</dbReference>
<dbReference type="AlphaFoldDB" id="F4QS25"/>
<dbReference type="InterPro" id="IPR002942">
    <property type="entry name" value="S4_RNA-bd"/>
</dbReference>
<evidence type="ECO:0000256" key="5">
    <source>
        <dbReference type="PROSITE-ProRule" id="PRU00182"/>
    </source>
</evidence>
<feature type="compositionally biased region" description="Basic and acidic residues" evidence="7">
    <location>
        <begin position="329"/>
        <end position="347"/>
    </location>
</feature>
<feature type="compositionally biased region" description="Polar residues" evidence="7">
    <location>
        <begin position="13"/>
        <end position="24"/>
    </location>
</feature>
<evidence type="ECO:0000256" key="4">
    <source>
        <dbReference type="ARBA" id="ARBA00023235"/>
    </source>
</evidence>
<dbReference type="GO" id="GO:0120159">
    <property type="term" value="F:rRNA pseudouridine synthase activity"/>
    <property type="evidence" value="ECO:0007669"/>
    <property type="project" value="UniProtKB-ARBA"/>
</dbReference>
<dbReference type="Pfam" id="PF00849">
    <property type="entry name" value="PseudoU_synth_2"/>
    <property type="match status" value="1"/>
</dbReference>
<dbReference type="eggNOG" id="COG1187">
    <property type="taxonomic scope" value="Bacteria"/>
</dbReference>
<dbReference type="EC" id="5.4.99.-" evidence="6"/>
<dbReference type="InterPro" id="IPR000748">
    <property type="entry name" value="PsdUridine_synth_RsuA/RluB/E/F"/>
</dbReference>
<keyword evidence="3 5" id="KW-0694">RNA-binding</keyword>
<dbReference type="InterPro" id="IPR020094">
    <property type="entry name" value="TruA/RsuA/RluB/E/F_N"/>
</dbReference>
<feature type="compositionally biased region" description="Basic and acidic residues" evidence="7">
    <location>
        <begin position="423"/>
        <end position="467"/>
    </location>
</feature>
<sequence>MTDESNAGERDVSQPNEAPQTPEKTFTKKPFVKKDGFKKEGGKDGKPPPKATERIAKVLARAGLASRREVERLIGLGKIAVNGRILETPAVLVSSADIITVEGQVIGKAEPTRVWRYHKPVGLITTHSDPQGRPTLFDQLPTHLPRVISVGRLDLNSEGLLLLTNDGELARSLEKPSSGWVRRYRVRALGHASQSRLDALKDGTTVEGVIYGPMEATIDKVAEKADGRANVWLTVAITEGKNREVRKVLESIGLKVNRLIRLAYGPFQLGNLETGEVEEVGPRVIRELLADVVSLKNLPPEGASQTGDAPRERPARGDARGEGFGGRRGGGDRFDKGDRPDRGDRTSSRPQNARGKPEFAEKREFKERDFDQRPRFEGDGEARDRKPERPFENRPFGERKSFGDRKPYGARDGGDARSSYTPRPDRGAGNDRKPFEKKPYAPRPAGDDARSGYTPRPERGGDNDRRPYAKTSYAPRPDQGESGAYERAKREFGAQDRPKPRFDRPAGDDARSSYKPRPERSADGAQKPYASKPYAKKPYAPRPAQGEAGAYDRAKREFGGQDRPKPRFDRPAGDDSRSSYSPRPDRGGDASKPYAAKPYAKKPYDNKPRGDRPAGEGYKKPYAAKPYGARADSRDGGDSNTKREYAPRPDREVGAGGGYKKPFVRKGPPRDGEGGGERSSYAKPFQSSGRPAGDRPAYKGRDGGGDARKSFGDRPRSGGFGGKPGGAPRSDGPRGPRSDGPRSDGPRPGGKPPFRKPRDQ</sequence>
<dbReference type="SUPFAM" id="SSF55174">
    <property type="entry name" value="Alpha-L RNA-binding motif"/>
    <property type="match status" value="1"/>
</dbReference>
<feature type="compositionally biased region" description="Basic and acidic residues" evidence="7">
    <location>
        <begin position="631"/>
        <end position="653"/>
    </location>
</feature>
<feature type="compositionally biased region" description="Basic and acidic residues" evidence="7">
    <location>
        <begin position="355"/>
        <end position="415"/>
    </location>
</feature>
<dbReference type="SMART" id="SM00363">
    <property type="entry name" value="S4"/>
    <property type="match status" value="1"/>
</dbReference>
<reference evidence="10" key="1">
    <citation type="submission" date="2011-03" db="EMBL/GenBank/DDBJ databases">
        <title>Draft genome sequence of Brevundimonas diminuta.</title>
        <authorList>
            <person name="Brown P.J.B."/>
            <person name="Buechlein A."/>
            <person name="Hemmerich C."/>
            <person name="Brun Y.V."/>
        </authorList>
    </citation>
    <scope>NUCLEOTIDE SEQUENCE [LARGE SCALE GENOMIC DNA]</scope>
    <source>
        <strain evidence="10">C19</strain>
    </source>
</reference>
<evidence type="ECO:0000313" key="9">
    <source>
        <dbReference type="EMBL" id="EGF89545.1"/>
    </source>
</evidence>
<evidence type="ECO:0000256" key="1">
    <source>
        <dbReference type="ARBA" id="ARBA00000073"/>
    </source>
</evidence>
<dbReference type="Pfam" id="PF01479">
    <property type="entry name" value="S4"/>
    <property type="match status" value="1"/>
</dbReference>
<dbReference type="RefSeq" id="WP_006274740.1">
    <property type="nucleotide sequence ID" value="NZ_GL883080.1"/>
</dbReference>
<protein>
    <recommendedName>
        <fullName evidence="6">Pseudouridine synthase</fullName>
        <ecNumber evidence="6">5.4.99.-</ecNumber>
    </recommendedName>
</protein>
<accession>F4QS25</accession>
<evidence type="ECO:0000313" key="10">
    <source>
        <dbReference type="Proteomes" id="UP000006512"/>
    </source>
</evidence>
<keyword evidence="4 6" id="KW-0413">Isomerase</keyword>
<dbReference type="InterPro" id="IPR036986">
    <property type="entry name" value="S4_RNA-bd_sf"/>
</dbReference>
<dbReference type="CDD" id="cd00165">
    <property type="entry name" value="S4"/>
    <property type="match status" value="1"/>
</dbReference>
<dbReference type="PROSITE" id="PS50889">
    <property type="entry name" value="S4"/>
    <property type="match status" value="1"/>
</dbReference>
<evidence type="ECO:0000256" key="7">
    <source>
        <dbReference type="SAM" id="MobiDB-lite"/>
    </source>
</evidence>
<evidence type="ECO:0000256" key="2">
    <source>
        <dbReference type="ARBA" id="ARBA00008348"/>
    </source>
</evidence>
<feature type="compositionally biased region" description="Basic and acidic residues" evidence="7">
    <location>
        <begin position="550"/>
        <end position="589"/>
    </location>
</feature>
<gene>
    <name evidence="9" type="ORF">ABI_39610</name>
</gene>
<dbReference type="HOGENOM" id="CLU_024979_1_0_5"/>
<dbReference type="InterPro" id="IPR020103">
    <property type="entry name" value="PsdUridine_synth_cat_dom_sf"/>
</dbReference>
<feature type="compositionally biased region" description="Basic and acidic residues" evidence="7">
    <location>
        <begin position="484"/>
        <end position="522"/>
    </location>
</feature>
<feature type="compositionally biased region" description="Low complexity" evidence="7">
    <location>
        <begin position="525"/>
        <end position="544"/>
    </location>
</feature>
<keyword evidence="10" id="KW-1185">Reference proteome</keyword>
<proteinExistence type="inferred from homology"/>
<dbReference type="PANTHER" id="PTHR47683:SF3">
    <property type="entry name" value="RIBOSOMAL LARGE SUBUNIT PSEUDOURIDINE SYNTHASE B"/>
    <property type="match status" value="1"/>
</dbReference>
<comment type="catalytic activity">
    <reaction evidence="1">
        <text>a uridine in RNA = a pseudouridine in RNA</text>
        <dbReference type="Rhea" id="RHEA:48348"/>
        <dbReference type="Rhea" id="RHEA-COMP:12068"/>
        <dbReference type="Rhea" id="RHEA-COMP:12069"/>
        <dbReference type="ChEBI" id="CHEBI:65314"/>
        <dbReference type="ChEBI" id="CHEBI:65315"/>
    </reaction>
</comment>
<feature type="region of interest" description="Disordered" evidence="7">
    <location>
        <begin position="1"/>
        <end position="52"/>
    </location>
</feature>
<dbReference type="Gene3D" id="3.10.290.10">
    <property type="entry name" value="RNA-binding S4 domain"/>
    <property type="match status" value="1"/>
</dbReference>
<dbReference type="PANTHER" id="PTHR47683">
    <property type="entry name" value="PSEUDOURIDINE SYNTHASE FAMILY PROTEIN-RELATED"/>
    <property type="match status" value="1"/>
</dbReference>
<evidence type="ECO:0000259" key="8">
    <source>
        <dbReference type="SMART" id="SM00363"/>
    </source>
</evidence>
<organism evidence="9 10">
    <name type="scientific">Asticcacaulis biprosthecium C19</name>
    <dbReference type="NCBI Taxonomy" id="715226"/>
    <lineage>
        <taxon>Bacteria</taxon>
        <taxon>Pseudomonadati</taxon>
        <taxon>Pseudomonadota</taxon>
        <taxon>Alphaproteobacteria</taxon>
        <taxon>Caulobacterales</taxon>
        <taxon>Caulobacteraceae</taxon>
        <taxon>Asticcacaulis</taxon>
    </lineage>
</organism>
<evidence type="ECO:0000256" key="6">
    <source>
        <dbReference type="RuleBase" id="RU003887"/>
    </source>
</evidence>
<dbReference type="InterPro" id="IPR042092">
    <property type="entry name" value="PsdUridine_s_RsuA/RluB/E/F_cat"/>
</dbReference>
<dbReference type="Proteomes" id="UP000006512">
    <property type="component" value="Unassembled WGS sequence"/>
</dbReference>
<dbReference type="SUPFAM" id="SSF55120">
    <property type="entry name" value="Pseudouridine synthase"/>
    <property type="match status" value="1"/>
</dbReference>
<dbReference type="Gene3D" id="3.30.70.1560">
    <property type="entry name" value="Alpha-L RNA-binding motif"/>
    <property type="match status" value="1"/>
</dbReference>
<feature type="compositionally biased region" description="Basic and acidic residues" evidence="7">
    <location>
        <begin position="309"/>
        <end position="321"/>
    </location>
</feature>
<dbReference type="STRING" id="715226.ABI_39610"/>
<feature type="region of interest" description="Disordered" evidence="7">
    <location>
        <begin position="296"/>
        <end position="760"/>
    </location>
</feature>
<feature type="compositionally biased region" description="Basic and acidic residues" evidence="7">
    <location>
        <begin position="692"/>
        <end position="716"/>
    </location>
</feature>
<feature type="compositionally biased region" description="Basic and acidic residues" evidence="7">
    <location>
        <begin position="602"/>
        <end position="619"/>
    </location>
</feature>
<dbReference type="EMBL" id="GL883080">
    <property type="protein sequence ID" value="EGF89545.1"/>
    <property type="molecule type" value="Genomic_DNA"/>
</dbReference>
<dbReference type="InterPro" id="IPR050343">
    <property type="entry name" value="RsuA_PseudoU_synthase"/>
</dbReference>
<dbReference type="InterPro" id="IPR006145">
    <property type="entry name" value="PsdUridine_synth_RsuA/RluA"/>
</dbReference>
<dbReference type="GO" id="GO:0003723">
    <property type="term" value="F:RNA binding"/>
    <property type="evidence" value="ECO:0007669"/>
    <property type="project" value="UniProtKB-KW"/>
</dbReference>
<dbReference type="GO" id="GO:0000455">
    <property type="term" value="P:enzyme-directed rRNA pseudouridine synthesis"/>
    <property type="evidence" value="ECO:0007669"/>
    <property type="project" value="UniProtKB-ARBA"/>
</dbReference>
<feature type="compositionally biased region" description="Basic and acidic residues" evidence="7">
    <location>
        <begin position="32"/>
        <end position="52"/>
    </location>
</feature>
<dbReference type="Gene3D" id="3.30.70.580">
    <property type="entry name" value="Pseudouridine synthase I, catalytic domain, N-terminal subdomain"/>
    <property type="match status" value="1"/>
</dbReference>
<feature type="compositionally biased region" description="Basic and acidic residues" evidence="7">
    <location>
        <begin position="731"/>
        <end position="745"/>
    </location>
</feature>
<dbReference type="PROSITE" id="PS01149">
    <property type="entry name" value="PSI_RSU"/>
    <property type="match status" value="1"/>
</dbReference>